<reference evidence="2" key="1">
    <citation type="submission" date="2023-06" db="EMBL/GenBank/DDBJ databases">
        <authorList>
            <consortium name="Lawrence Berkeley National Laboratory"/>
            <person name="Ahrendt S."/>
            <person name="Sahu N."/>
            <person name="Indic B."/>
            <person name="Wong-Bajracharya J."/>
            <person name="Merenyi Z."/>
            <person name="Ke H.-M."/>
            <person name="Monk M."/>
            <person name="Kocsube S."/>
            <person name="Drula E."/>
            <person name="Lipzen A."/>
            <person name="Balint B."/>
            <person name="Henrissat B."/>
            <person name="Andreopoulos B."/>
            <person name="Martin F.M."/>
            <person name="Harder C.B."/>
            <person name="Rigling D."/>
            <person name="Ford K.L."/>
            <person name="Foster G.D."/>
            <person name="Pangilinan J."/>
            <person name="Papanicolaou A."/>
            <person name="Barry K."/>
            <person name="LaButti K."/>
            <person name="Viragh M."/>
            <person name="Koriabine M."/>
            <person name="Yan M."/>
            <person name="Riley R."/>
            <person name="Champramary S."/>
            <person name="Plett K.L."/>
            <person name="Tsai I.J."/>
            <person name="Slot J."/>
            <person name="Sipos G."/>
            <person name="Plett J."/>
            <person name="Nagy L.G."/>
            <person name="Grigoriev I.V."/>
        </authorList>
    </citation>
    <scope>NUCLEOTIDE SEQUENCE</scope>
    <source>
        <strain evidence="2">FPL87.14</strain>
    </source>
</reference>
<dbReference type="AlphaFoldDB" id="A0AA39ME65"/>
<name>A0AA39ME65_9AGAR</name>
<evidence type="ECO:0000313" key="2">
    <source>
        <dbReference type="EMBL" id="KAK0430533.1"/>
    </source>
</evidence>
<sequence length="469" mass="53092">KAELAAERAAREEDVKGELKKAERTRMERNKVLKREADMEKKKLKAARHLIAINTPRDPIPDPKPKRKGNRRHTKKVAAQVNAIDMNNLLLFLEPEKTVPGASKEVPGKCQKCDKVLLGWPKRRLVVYRQMVRRPFTPPVHIKKTRRMGLPSSSADILSSNKYENRVKLAPIWYHLSCLSEGQLNHIREKGVQFGQSIDDHLKRSIQKKFKFQKEIGRVAGDDVDVDEEEDEEDASGEEITFSIRYWLRKETQYGPQDEDHFYMLMQMPYTCFTRTFMAPNAGDKIQTPCTCNVGHRMQLLTRPSPSHQIEAMACSCVLPSMSLCVTPDLGRRAKNTHTCDVCGARVLGKPSNTRIPHWLTKFFGKNSPPNHHRNDSHGPPIQMSIGNIDKANVAPTKRQEGTDEEVQRMSGNGTSMEAEGFFGNVKSLLNNVRRTNARSILNTVRSARDKSVASVSVRLTSPSSTSFE</sequence>
<gene>
    <name evidence="2" type="ORF">EV421DRAFT_1743960</name>
</gene>
<feature type="non-terminal residue" evidence="2">
    <location>
        <position position="1"/>
    </location>
</feature>
<feature type="region of interest" description="Disordered" evidence="1">
    <location>
        <begin position="53"/>
        <end position="75"/>
    </location>
</feature>
<feature type="compositionally biased region" description="Basic residues" evidence="1">
    <location>
        <begin position="65"/>
        <end position="75"/>
    </location>
</feature>
<protein>
    <submittedName>
        <fullName evidence="2">Uncharacterized protein</fullName>
    </submittedName>
</protein>
<feature type="region of interest" description="Disordered" evidence="1">
    <location>
        <begin position="1"/>
        <end position="39"/>
    </location>
</feature>
<comment type="caution">
    <text evidence="2">The sequence shown here is derived from an EMBL/GenBank/DDBJ whole genome shotgun (WGS) entry which is preliminary data.</text>
</comment>
<organism evidence="2 3">
    <name type="scientific">Armillaria borealis</name>
    <dbReference type="NCBI Taxonomy" id="47425"/>
    <lineage>
        <taxon>Eukaryota</taxon>
        <taxon>Fungi</taxon>
        <taxon>Dikarya</taxon>
        <taxon>Basidiomycota</taxon>
        <taxon>Agaricomycotina</taxon>
        <taxon>Agaricomycetes</taxon>
        <taxon>Agaricomycetidae</taxon>
        <taxon>Agaricales</taxon>
        <taxon>Marasmiineae</taxon>
        <taxon>Physalacriaceae</taxon>
        <taxon>Armillaria</taxon>
    </lineage>
</organism>
<proteinExistence type="predicted"/>
<feature type="compositionally biased region" description="Basic and acidic residues" evidence="1">
    <location>
        <begin position="398"/>
        <end position="408"/>
    </location>
</feature>
<feature type="region of interest" description="Disordered" evidence="1">
    <location>
        <begin position="364"/>
        <end position="418"/>
    </location>
</feature>
<dbReference type="Proteomes" id="UP001175226">
    <property type="component" value="Unassembled WGS sequence"/>
</dbReference>
<accession>A0AA39ME65</accession>
<dbReference type="EMBL" id="JAUEPT010000145">
    <property type="protein sequence ID" value="KAK0430533.1"/>
    <property type="molecule type" value="Genomic_DNA"/>
</dbReference>
<evidence type="ECO:0000313" key="3">
    <source>
        <dbReference type="Proteomes" id="UP001175226"/>
    </source>
</evidence>
<keyword evidence="3" id="KW-1185">Reference proteome</keyword>
<evidence type="ECO:0000256" key="1">
    <source>
        <dbReference type="SAM" id="MobiDB-lite"/>
    </source>
</evidence>